<dbReference type="AlphaFoldDB" id="A0A3M9MJ29"/>
<proteinExistence type="predicted"/>
<dbReference type="Pfam" id="PF13830">
    <property type="entry name" value="DUF4192"/>
    <property type="match status" value="1"/>
</dbReference>
<dbReference type="RefSeq" id="WP_123270142.1">
    <property type="nucleotide sequence ID" value="NZ_RJJQ01000002.1"/>
</dbReference>
<accession>A0A3M9MJ29</accession>
<reference evidence="2 3" key="1">
    <citation type="submission" date="2018-11" db="EMBL/GenBank/DDBJ databases">
        <title>Draft genome of Simplicispira Flexivirga sp. BO-16.</title>
        <authorList>
            <person name="Im W.T."/>
        </authorList>
    </citation>
    <scope>NUCLEOTIDE SEQUENCE [LARGE SCALE GENOMIC DNA]</scope>
    <source>
        <strain evidence="2 3">BO-16</strain>
    </source>
</reference>
<gene>
    <name evidence="2" type="ORF">EFY87_03965</name>
</gene>
<name>A0A3M9MJ29_9MICO</name>
<protein>
    <submittedName>
        <fullName evidence="2">DUF4192 family protein</fullName>
    </submittedName>
</protein>
<feature type="compositionally biased region" description="Basic and acidic residues" evidence="1">
    <location>
        <begin position="305"/>
        <end position="320"/>
    </location>
</feature>
<sequence length="341" mass="37050">MSEKEVLINHGRLVALMPHLLGARPENSLVVIPLEGAGRRSPAMVVQIPEQHLWESEARRFEPYGGVGVAIVAFADHAQAEASSAAMAQLLQDNGAEVWSRVATDGDNWVQLDSGDVGTVSQADRDRVAVEFIRNGHAQPYDSMEQLRASFQPVVCADLSASMNAAAQHAVAAAQDMRSLRREQRWMSHAIVHFVATGQMPDIEATARLLCDVQVIPLRDHAFTEITRDTAAPNAALWKEIMRRSPEDARAPAASLAAFSMWLGGDGMQARLAIEQVPGRYELANLIGLAVSAGVDPAGWSTPDPESKVYGRRADLDAPKSTRRRPTPPPATGGDHRRPER</sequence>
<evidence type="ECO:0000256" key="1">
    <source>
        <dbReference type="SAM" id="MobiDB-lite"/>
    </source>
</evidence>
<organism evidence="2 3">
    <name type="scientific">Flexivirga caeni</name>
    <dbReference type="NCBI Taxonomy" id="2294115"/>
    <lineage>
        <taxon>Bacteria</taxon>
        <taxon>Bacillati</taxon>
        <taxon>Actinomycetota</taxon>
        <taxon>Actinomycetes</taxon>
        <taxon>Micrococcales</taxon>
        <taxon>Dermacoccaceae</taxon>
        <taxon>Flexivirga</taxon>
    </lineage>
</organism>
<dbReference type="InterPro" id="IPR025447">
    <property type="entry name" value="DUF4192"/>
</dbReference>
<evidence type="ECO:0000313" key="2">
    <source>
        <dbReference type="EMBL" id="RNI24853.1"/>
    </source>
</evidence>
<comment type="caution">
    <text evidence="2">The sequence shown here is derived from an EMBL/GenBank/DDBJ whole genome shotgun (WGS) entry which is preliminary data.</text>
</comment>
<dbReference type="Proteomes" id="UP000271678">
    <property type="component" value="Unassembled WGS sequence"/>
</dbReference>
<keyword evidence="3" id="KW-1185">Reference proteome</keyword>
<evidence type="ECO:0000313" key="3">
    <source>
        <dbReference type="Proteomes" id="UP000271678"/>
    </source>
</evidence>
<dbReference type="OrthoDB" id="3264463at2"/>
<feature type="region of interest" description="Disordered" evidence="1">
    <location>
        <begin position="295"/>
        <end position="341"/>
    </location>
</feature>
<dbReference type="EMBL" id="RJJQ01000002">
    <property type="protein sequence ID" value="RNI24853.1"/>
    <property type="molecule type" value="Genomic_DNA"/>
</dbReference>